<dbReference type="EMBL" id="LN720399">
    <property type="protein sequence ID" value="CEP08829.1"/>
    <property type="molecule type" value="Genomic_DNA"/>
</dbReference>
<keyword evidence="2" id="KW-1185">Reference proteome</keyword>
<evidence type="ECO:0000313" key="2">
    <source>
        <dbReference type="Proteomes" id="UP000054107"/>
    </source>
</evidence>
<protein>
    <submittedName>
        <fullName evidence="1">Uncharacterized protein</fullName>
    </submittedName>
</protein>
<dbReference type="AlphaFoldDB" id="A0A0B7N117"/>
<accession>A0A0B7N117</accession>
<sequence length="118" mass="13369">MEIYRRSHDEALLHACQRASDPEENMHLARYALTSLKLEPCSIINEYGEEENALAHADVISKASQSKLSSTTPIKSSLNEIEKNILFCNNWSTANPISMQLIDIMCSIFRNPSYSKLH</sequence>
<gene>
    <name evidence="1" type="primary">PARPA_02218.1 scaffold 3493</name>
</gene>
<dbReference type="STRING" id="35722.A0A0B7N117"/>
<dbReference type="Proteomes" id="UP000054107">
    <property type="component" value="Unassembled WGS sequence"/>
</dbReference>
<proteinExistence type="predicted"/>
<evidence type="ECO:0000313" key="1">
    <source>
        <dbReference type="EMBL" id="CEP08829.1"/>
    </source>
</evidence>
<dbReference type="OrthoDB" id="2440573at2759"/>
<organism evidence="1 2">
    <name type="scientific">Parasitella parasitica</name>
    <dbReference type="NCBI Taxonomy" id="35722"/>
    <lineage>
        <taxon>Eukaryota</taxon>
        <taxon>Fungi</taxon>
        <taxon>Fungi incertae sedis</taxon>
        <taxon>Mucoromycota</taxon>
        <taxon>Mucoromycotina</taxon>
        <taxon>Mucoromycetes</taxon>
        <taxon>Mucorales</taxon>
        <taxon>Mucorineae</taxon>
        <taxon>Mucoraceae</taxon>
        <taxon>Parasitella</taxon>
    </lineage>
</organism>
<reference evidence="1 2" key="1">
    <citation type="submission" date="2014-09" db="EMBL/GenBank/DDBJ databases">
        <authorList>
            <person name="Ellenberger Sabrina"/>
        </authorList>
    </citation>
    <scope>NUCLEOTIDE SEQUENCE [LARGE SCALE GENOMIC DNA]</scope>
    <source>
        <strain evidence="1 2">CBS 412.66</strain>
    </source>
</reference>
<name>A0A0B7N117_9FUNG</name>